<feature type="compositionally biased region" description="Basic and acidic residues" evidence="1">
    <location>
        <begin position="769"/>
        <end position="781"/>
    </location>
</feature>
<dbReference type="InParanoid" id="B8C6W4"/>
<dbReference type="AlphaFoldDB" id="B8C6W4"/>
<dbReference type="PROSITE" id="PS50106">
    <property type="entry name" value="PDZ"/>
    <property type="match status" value="1"/>
</dbReference>
<feature type="region of interest" description="Disordered" evidence="1">
    <location>
        <begin position="208"/>
        <end position="359"/>
    </location>
</feature>
<dbReference type="RefSeq" id="XP_002291791.1">
    <property type="nucleotide sequence ID" value="XM_002291755.1"/>
</dbReference>
<dbReference type="Proteomes" id="UP000001449">
    <property type="component" value="Chromosome 8"/>
</dbReference>
<dbReference type="EMBL" id="CM000644">
    <property type="protein sequence ID" value="EED90642.1"/>
    <property type="molecule type" value="Genomic_DNA"/>
</dbReference>
<dbReference type="GeneID" id="7445597"/>
<organism evidence="3 4">
    <name type="scientific">Thalassiosira pseudonana</name>
    <name type="common">Marine diatom</name>
    <name type="synonym">Cyclotella nana</name>
    <dbReference type="NCBI Taxonomy" id="35128"/>
    <lineage>
        <taxon>Eukaryota</taxon>
        <taxon>Sar</taxon>
        <taxon>Stramenopiles</taxon>
        <taxon>Ochrophyta</taxon>
        <taxon>Bacillariophyta</taxon>
        <taxon>Coscinodiscophyceae</taxon>
        <taxon>Thalassiosirophycidae</taxon>
        <taxon>Thalassiosirales</taxon>
        <taxon>Thalassiosiraceae</taxon>
        <taxon>Thalassiosira</taxon>
    </lineage>
</organism>
<protein>
    <recommendedName>
        <fullName evidence="2">PDZ domain-containing protein</fullName>
    </recommendedName>
</protein>
<sequence length="1007" mass="109105">MYQNTPPTHPYNNRGDNQYPPQQLQQQQQQPWGGGYYNNNNAPTNNNGYYNNTSGGPPPTPPPGAYGGVNSAYQRANAAMTSNTINGTPPPAAAVLAARGPSPLLTTAAIPSPSHGNTATSLIRLTLRKPMGIVFEPMTDPHNPSQQRGVRICDLPRTGAAAMSQKLEVGDELLSINDKTMSRLTFDEIMEFIIEADAERVDLLFRRPVNAGGGRGSGRLDEKLMKGNAADPMSPGGLGGLGSNSNSVKWIDEGAGKKNAKKESSSKIVDSGESERERKSSSRRSKSRDDPSVDDTYTDAYTVESQSQYTMDTYDDKYYRNERGGRHQSSRRNDDRDGKSKRRSKDDKKGKRKADPIESGSFLDLLIDTLCTSVMGRDANAMCVSEEDTRRRGGTKYDEDDDFTVDDGTYATYDEPPSRHRKRDDEGSLVTEDEGTFYTEDDGTRTMERNDESYRSASPKKQLNSKSKSKESKNDDDDNDIDGYPKIDPIQSSKSAQQRGASHDHTAPDPPTKAHSSLAQKQADDTAIASSALPLKELEYDDRIDYAADVSVMESLGGPSLLVERARHEHAVSSGANHAAQSENLEAHDPELSELVAIHGEGFVPDAGMTKEETAFRDPYRFYEHAVCALLQDNEPEKVRLLSKLMAKYRGRERHLINKLSARYNKEGSGAGQGGEQMDSMAKPSMSGMEKIHEGGEDEEVSSALNDPTRANMAAIESVKKRVESETNEAVAKSKSQDDGWPPAMSDPWGTGVVSGAAETANVDEAKDDDAHEETLSRDRPTDDDEGSYSVGSSYTGDSGDLDGTSPAIIAQVSELLNYVYGKTSVAGQIDRVSTIMRAYEGREAVLLELLETKALIKANADSSRDASDLPSSIRNKTGENDAPEAPSPARRNNIPPQTPVSMLSDPTMAKSPQSIEYPETVNSPTSTVPDPKSVASPSEGTFDTTATGKKKKKGIFGGFFGGKKNKGKGTFPSGESIKSGTTNKSAMKAKPAKTSKKGQQLDDGSI</sequence>
<dbReference type="HOGENOM" id="CLU_338746_0_0_1"/>
<feature type="compositionally biased region" description="Basic and acidic residues" evidence="1">
    <location>
        <begin position="250"/>
        <end position="265"/>
    </location>
</feature>
<dbReference type="Gene3D" id="2.30.42.10">
    <property type="match status" value="1"/>
</dbReference>
<dbReference type="KEGG" id="tps:THAPSDRAFT_23755"/>
<feature type="compositionally biased region" description="Polar residues" evidence="1">
    <location>
        <begin position="977"/>
        <end position="986"/>
    </location>
</feature>
<dbReference type="eggNOG" id="ENOG502SJ9E">
    <property type="taxonomic scope" value="Eukaryota"/>
</dbReference>
<dbReference type="Pfam" id="PF00595">
    <property type="entry name" value="PDZ"/>
    <property type="match status" value="1"/>
</dbReference>
<feature type="compositionally biased region" description="Basic and acidic residues" evidence="1">
    <location>
        <begin position="442"/>
        <end position="454"/>
    </location>
</feature>
<feature type="domain" description="PDZ" evidence="2">
    <location>
        <begin position="119"/>
        <end position="208"/>
    </location>
</feature>
<feature type="compositionally biased region" description="Low complexity" evidence="1">
    <location>
        <begin position="15"/>
        <end position="55"/>
    </location>
</feature>
<feature type="compositionally biased region" description="Basic and acidic residues" evidence="1">
    <location>
        <begin position="387"/>
        <end position="397"/>
    </location>
</feature>
<gene>
    <name evidence="3" type="ORF">THAPSDRAFT_23755</name>
</gene>
<feature type="region of interest" description="Disordered" evidence="1">
    <location>
        <begin position="1"/>
        <end position="69"/>
    </location>
</feature>
<evidence type="ECO:0000313" key="4">
    <source>
        <dbReference type="Proteomes" id="UP000001449"/>
    </source>
</evidence>
<dbReference type="InterPro" id="IPR036034">
    <property type="entry name" value="PDZ_sf"/>
</dbReference>
<dbReference type="SUPFAM" id="SSF50156">
    <property type="entry name" value="PDZ domain-like"/>
    <property type="match status" value="1"/>
</dbReference>
<reference evidence="3 4" key="1">
    <citation type="journal article" date="2004" name="Science">
        <title>The genome of the diatom Thalassiosira pseudonana: ecology, evolution, and metabolism.</title>
        <authorList>
            <person name="Armbrust E.V."/>
            <person name="Berges J.A."/>
            <person name="Bowler C."/>
            <person name="Green B.R."/>
            <person name="Martinez D."/>
            <person name="Putnam N.H."/>
            <person name="Zhou S."/>
            <person name="Allen A.E."/>
            <person name="Apt K.E."/>
            <person name="Bechner M."/>
            <person name="Brzezinski M.A."/>
            <person name="Chaal B.K."/>
            <person name="Chiovitti A."/>
            <person name="Davis A.K."/>
            <person name="Demarest M.S."/>
            <person name="Detter J.C."/>
            <person name="Glavina T."/>
            <person name="Goodstein D."/>
            <person name="Hadi M.Z."/>
            <person name="Hellsten U."/>
            <person name="Hildebrand M."/>
            <person name="Jenkins B.D."/>
            <person name="Jurka J."/>
            <person name="Kapitonov V.V."/>
            <person name="Kroger N."/>
            <person name="Lau W.W."/>
            <person name="Lane T.W."/>
            <person name="Larimer F.W."/>
            <person name="Lippmeier J.C."/>
            <person name="Lucas S."/>
            <person name="Medina M."/>
            <person name="Montsant A."/>
            <person name="Obornik M."/>
            <person name="Parker M.S."/>
            <person name="Palenik B."/>
            <person name="Pazour G.J."/>
            <person name="Richardson P.M."/>
            <person name="Rynearson T.A."/>
            <person name="Saito M.A."/>
            <person name="Schwartz D.C."/>
            <person name="Thamatrakoln K."/>
            <person name="Valentin K."/>
            <person name="Vardi A."/>
            <person name="Wilkerson F.P."/>
            <person name="Rokhsar D.S."/>
        </authorList>
    </citation>
    <scope>NUCLEOTIDE SEQUENCE [LARGE SCALE GENOMIC DNA]</scope>
    <source>
        <strain evidence="3 4">CCMP1335</strain>
    </source>
</reference>
<name>B8C6W4_THAPS</name>
<evidence type="ECO:0000256" key="1">
    <source>
        <dbReference type="SAM" id="MobiDB-lite"/>
    </source>
</evidence>
<dbReference type="SMART" id="SM00228">
    <property type="entry name" value="PDZ"/>
    <property type="match status" value="1"/>
</dbReference>
<evidence type="ECO:0000313" key="3">
    <source>
        <dbReference type="EMBL" id="EED90642.1"/>
    </source>
</evidence>
<feature type="region of interest" description="Disordered" evidence="1">
    <location>
        <begin position="860"/>
        <end position="1007"/>
    </location>
</feature>
<accession>B8C6W4</accession>
<keyword evidence="4" id="KW-1185">Reference proteome</keyword>
<feature type="compositionally biased region" description="Basic and acidic residues" evidence="1">
    <location>
        <begin position="314"/>
        <end position="356"/>
    </location>
</feature>
<feature type="compositionally biased region" description="Polar residues" evidence="1">
    <location>
        <begin position="911"/>
        <end position="929"/>
    </location>
</feature>
<dbReference type="SUPFAM" id="SSF81995">
    <property type="entry name" value="beta-sandwich domain of Sec23/24"/>
    <property type="match status" value="1"/>
</dbReference>
<proteinExistence type="predicted"/>
<dbReference type="InterPro" id="IPR001478">
    <property type="entry name" value="PDZ"/>
</dbReference>
<dbReference type="CDD" id="cd00136">
    <property type="entry name" value="PDZ_canonical"/>
    <property type="match status" value="1"/>
</dbReference>
<feature type="region of interest" description="Disordered" evidence="1">
    <location>
        <begin position="665"/>
        <end position="803"/>
    </location>
</feature>
<feature type="compositionally biased region" description="Polar residues" evidence="1">
    <location>
        <begin position="490"/>
        <end position="500"/>
    </location>
</feature>
<feature type="compositionally biased region" description="Acidic residues" evidence="1">
    <location>
        <begin position="431"/>
        <end position="441"/>
    </location>
</feature>
<feature type="region of interest" description="Disordered" evidence="1">
    <location>
        <begin position="384"/>
        <end position="525"/>
    </location>
</feature>
<evidence type="ECO:0000259" key="2">
    <source>
        <dbReference type="PROSITE" id="PS50106"/>
    </source>
</evidence>
<reference evidence="3 4" key="2">
    <citation type="journal article" date="2008" name="Nature">
        <title>The Phaeodactylum genome reveals the evolutionary history of diatom genomes.</title>
        <authorList>
            <person name="Bowler C."/>
            <person name="Allen A.E."/>
            <person name="Badger J.H."/>
            <person name="Grimwood J."/>
            <person name="Jabbari K."/>
            <person name="Kuo A."/>
            <person name="Maheswari U."/>
            <person name="Martens C."/>
            <person name="Maumus F."/>
            <person name="Otillar R.P."/>
            <person name="Rayko E."/>
            <person name="Salamov A."/>
            <person name="Vandepoele K."/>
            <person name="Beszteri B."/>
            <person name="Gruber A."/>
            <person name="Heijde M."/>
            <person name="Katinka M."/>
            <person name="Mock T."/>
            <person name="Valentin K."/>
            <person name="Verret F."/>
            <person name="Berges J.A."/>
            <person name="Brownlee C."/>
            <person name="Cadoret J.P."/>
            <person name="Chiovitti A."/>
            <person name="Choi C.J."/>
            <person name="Coesel S."/>
            <person name="De Martino A."/>
            <person name="Detter J.C."/>
            <person name="Durkin C."/>
            <person name="Falciatore A."/>
            <person name="Fournet J."/>
            <person name="Haruta M."/>
            <person name="Huysman M.J."/>
            <person name="Jenkins B.D."/>
            <person name="Jiroutova K."/>
            <person name="Jorgensen R.E."/>
            <person name="Joubert Y."/>
            <person name="Kaplan A."/>
            <person name="Kroger N."/>
            <person name="Kroth P.G."/>
            <person name="La Roche J."/>
            <person name="Lindquist E."/>
            <person name="Lommer M."/>
            <person name="Martin-Jezequel V."/>
            <person name="Lopez P.J."/>
            <person name="Lucas S."/>
            <person name="Mangogna M."/>
            <person name="McGinnis K."/>
            <person name="Medlin L.K."/>
            <person name="Montsant A."/>
            <person name="Oudot-Le Secq M.P."/>
            <person name="Napoli C."/>
            <person name="Obornik M."/>
            <person name="Parker M.S."/>
            <person name="Petit J.L."/>
            <person name="Porcel B.M."/>
            <person name="Poulsen N."/>
            <person name="Robison M."/>
            <person name="Rychlewski L."/>
            <person name="Rynearson T.A."/>
            <person name="Schmutz J."/>
            <person name="Shapiro H."/>
            <person name="Siaut M."/>
            <person name="Stanley M."/>
            <person name="Sussman M.R."/>
            <person name="Taylor A.R."/>
            <person name="Vardi A."/>
            <person name="von Dassow P."/>
            <person name="Vyverman W."/>
            <person name="Willis A."/>
            <person name="Wyrwicz L.S."/>
            <person name="Rokhsar D.S."/>
            <person name="Weissenbach J."/>
            <person name="Armbrust E.V."/>
            <person name="Green B.R."/>
            <person name="Van de Peer Y."/>
            <person name="Grigoriev I.V."/>
        </authorList>
    </citation>
    <scope>NUCLEOTIDE SEQUENCE [LARGE SCALE GENOMIC DNA]</scope>
    <source>
        <strain evidence="3 4">CCMP1335</strain>
    </source>
</reference>
<dbReference type="PaxDb" id="35128-Thaps23755"/>